<comment type="caution">
    <text evidence="1">The sequence shown here is derived from an EMBL/GenBank/DDBJ whole genome shotgun (WGS) entry which is preliminary data.</text>
</comment>
<sequence>YEISKGDQTMSLIYNQEQNTWNAVYGDVSAELLKINNDGTANFFLPNGEILNVTLDAQGVAEARRATMSDVYFAKR</sequence>
<dbReference type="AlphaFoldDB" id="A0A5J4QUM0"/>
<organism evidence="1">
    <name type="scientific">termite gut metagenome</name>
    <dbReference type="NCBI Taxonomy" id="433724"/>
    <lineage>
        <taxon>unclassified sequences</taxon>
        <taxon>metagenomes</taxon>
        <taxon>organismal metagenomes</taxon>
    </lineage>
</organism>
<gene>
    <name evidence="1" type="ORF">EZS27_025880</name>
</gene>
<dbReference type="Pfam" id="PF11810">
    <property type="entry name" value="DUF3332"/>
    <property type="match status" value="1"/>
</dbReference>
<reference evidence="1" key="1">
    <citation type="submission" date="2019-03" db="EMBL/GenBank/DDBJ databases">
        <title>Single cell metagenomics reveals metabolic interactions within the superorganism composed of flagellate Streblomastix strix and complex community of Bacteroidetes bacteria on its surface.</title>
        <authorList>
            <person name="Treitli S.C."/>
            <person name="Kolisko M."/>
            <person name="Husnik F."/>
            <person name="Keeling P."/>
            <person name="Hampl V."/>
        </authorList>
    </citation>
    <scope>NUCLEOTIDE SEQUENCE</scope>
    <source>
        <strain evidence="1">STM</strain>
    </source>
</reference>
<protein>
    <submittedName>
        <fullName evidence="1">Uncharacterized protein</fullName>
    </submittedName>
</protein>
<feature type="non-terminal residue" evidence="1">
    <location>
        <position position="1"/>
    </location>
</feature>
<proteinExistence type="predicted"/>
<name>A0A5J4QUM0_9ZZZZ</name>
<accession>A0A5J4QUM0</accession>
<dbReference type="EMBL" id="SNRY01002494">
    <property type="protein sequence ID" value="KAA6324834.1"/>
    <property type="molecule type" value="Genomic_DNA"/>
</dbReference>
<evidence type="ECO:0000313" key="1">
    <source>
        <dbReference type="EMBL" id="KAA6324834.1"/>
    </source>
</evidence>
<dbReference type="InterPro" id="IPR021768">
    <property type="entry name" value="DUF3332"/>
</dbReference>